<gene>
    <name evidence="1" type="ORF">VMF7928_03408</name>
</gene>
<evidence type="ECO:0008006" key="3">
    <source>
        <dbReference type="Google" id="ProtNLM"/>
    </source>
</evidence>
<dbReference type="Proteomes" id="UP000838748">
    <property type="component" value="Unassembled WGS sequence"/>
</dbReference>
<evidence type="ECO:0000313" key="2">
    <source>
        <dbReference type="Proteomes" id="UP000838748"/>
    </source>
</evidence>
<protein>
    <recommendedName>
        <fullName evidence="3">DUF1127 domain-containing protein</fullName>
    </recommendedName>
</protein>
<reference evidence="1" key="1">
    <citation type="submission" date="2021-11" db="EMBL/GenBank/DDBJ databases">
        <authorList>
            <person name="Rodrigo-Torres L."/>
            <person name="Arahal R. D."/>
            <person name="Lucena T."/>
        </authorList>
    </citation>
    <scope>NUCLEOTIDE SEQUENCE</scope>
    <source>
        <strain evidence="1">CECT 7928</strain>
    </source>
</reference>
<keyword evidence="2" id="KW-1185">Reference proteome</keyword>
<proteinExistence type="predicted"/>
<organism evidence="1 2">
    <name type="scientific">Vibrio marisflavi CECT 7928</name>
    <dbReference type="NCBI Taxonomy" id="634439"/>
    <lineage>
        <taxon>Bacteria</taxon>
        <taxon>Pseudomonadati</taxon>
        <taxon>Pseudomonadota</taxon>
        <taxon>Gammaproteobacteria</taxon>
        <taxon>Vibrionales</taxon>
        <taxon>Vibrionaceae</taxon>
        <taxon>Vibrio</taxon>
    </lineage>
</organism>
<accession>A0ABM9A740</accession>
<name>A0ABM9A740_9VIBR</name>
<sequence length="83" mass="9775">MRHSIYLKLAVLLVKADLRREEREYKKAIRREAYFIPYQNQHLLKDIGLDKEGRANTISMPIQAKAKRTVNLLRQSVEARPIT</sequence>
<dbReference type="EMBL" id="CAKLDM010000002">
    <property type="protein sequence ID" value="CAH0541147.1"/>
    <property type="molecule type" value="Genomic_DNA"/>
</dbReference>
<evidence type="ECO:0000313" key="1">
    <source>
        <dbReference type="EMBL" id="CAH0541147.1"/>
    </source>
</evidence>
<dbReference type="RefSeq" id="WP_237362872.1">
    <property type="nucleotide sequence ID" value="NZ_CAKLDM010000002.1"/>
</dbReference>
<comment type="caution">
    <text evidence="1">The sequence shown here is derived from an EMBL/GenBank/DDBJ whole genome shotgun (WGS) entry which is preliminary data.</text>
</comment>